<feature type="transmembrane region" description="Helical" evidence="6">
    <location>
        <begin position="20"/>
        <end position="45"/>
    </location>
</feature>
<feature type="transmembrane region" description="Helical" evidence="6">
    <location>
        <begin position="329"/>
        <end position="352"/>
    </location>
</feature>
<evidence type="ECO:0000256" key="4">
    <source>
        <dbReference type="ARBA" id="ARBA00022989"/>
    </source>
</evidence>
<feature type="transmembrane region" description="Helical" evidence="6">
    <location>
        <begin position="124"/>
        <end position="142"/>
    </location>
</feature>
<evidence type="ECO:0000313" key="8">
    <source>
        <dbReference type="Proteomes" id="UP001501074"/>
    </source>
</evidence>
<sequence length="426" mass="43504">MTGQTIQIVRQMKAVTKSGVAGDTVFILLASVVSQAAAAGSYLLLARSVGPEDFGSAIAISGLVLSLVGLAEFGTSNLVTREIAAQKITLADAFHGVLSRSLVMTGAGAGLAIVLDLIEQVTGAEAFMVAILVAGMSLSTGLQGIMRGRRRVRLASWLGASDKLVGLAIVGATLLTGQRTAVLTLLAALSVGPWLVSAYIGVALLSESGTRRLRWVHPYRGSLGFGLTSSVTSVQTVDATAIAWLAGPAAAGQFGAVSKWVAPFNLVVAALSQAALPRLAAARTTSLALRELTHGLWAPALSCIAALITAIASPWVVELLLGSAFAGSASVLSLVALATIPAGASQIALTLLQARGAEGRAARNIVAAVVLQLAAICVGSVLFGAVGSGAAILVTQTMLAGLLIREVRTLLRSERQVPPRMHESVR</sequence>
<dbReference type="EMBL" id="BAAAZO010000001">
    <property type="protein sequence ID" value="GAA3593710.1"/>
    <property type="molecule type" value="Genomic_DNA"/>
</dbReference>
<dbReference type="InterPro" id="IPR002797">
    <property type="entry name" value="Polysacc_synth"/>
</dbReference>
<evidence type="ECO:0000256" key="5">
    <source>
        <dbReference type="ARBA" id="ARBA00023136"/>
    </source>
</evidence>
<keyword evidence="4 6" id="KW-1133">Transmembrane helix</keyword>
<feature type="transmembrane region" description="Helical" evidence="6">
    <location>
        <begin position="154"/>
        <end position="175"/>
    </location>
</feature>
<dbReference type="Proteomes" id="UP001501074">
    <property type="component" value="Unassembled WGS sequence"/>
</dbReference>
<proteinExistence type="predicted"/>
<keyword evidence="5 6" id="KW-0472">Membrane</keyword>
<protein>
    <recommendedName>
        <fullName evidence="9">Polysaccharide biosynthesis protein</fullName>
    </recommendedName>
</protein>
<accession>A0ABP6YYG5</accession>
<gene>
    <name evidence="7" type="ORF">GCM10022223_05780</name>
</gene>
<keyword evidence="2" id="KW-1003">Cell membrane</keyword>
<dbReference type="PANTHER" id="PTHR30250">
    <property type="entry name" value="PST FAMILY PREDICTED COLANIC ACID TRANSPORTER"/>
    <property type="match status" value="1"/>
</dbReference>
<evidence type="ECO:0000256" key="2">
    <source>
        <dbReference type="ARBA" id="ARBA00022475"/>
    </source>
</evidence>
<evidence type="ECO:0000256" key="6">
    <source>
        <dbReference type="SAM" id="Phobius"/>
    </source>
</evidence>
<dbReference type="Pfam" id="PF01943">
    <property type="entry name" value="Polysacc_synt"/>
    <property type="match status" value="1"/>
</dbReference>
<organism evidence="7 8">
    <name type="scientific">Kineosporia mesophila</name>
    <dbReference type="NCBI Taxonomy" id="566012"/>
    <lineage>
        <taxon>Bacteria</taxon>
        <taxon>Bacillati</taxon>
        <taxon>Actinomycetota</taxon>
        <taxon>Actinomycetes</taxon>
        <taxon>Kineosporiales</taxon>
        <taxon>Kineosporiaceae</taxon>
        <taxon>Kineosporia</taxon>
    </lineage>
</organism>
<dbReference type="PANTHER" id="PTHR30250:SF11">
    <property type="entry name" value="O-ANTIGEN TRANSPORTER-RELATED"/>
    <property type="match status" value="1"/>
</dbReference>
<keyword evidence="3 6" id="KW-0812">Transmembrane</keyword>
<keyword evidence="8" id="KW-1185">Reference proteome</keyword>
<evidence type="ECO:0000256" key="3">
    <source>
        <dbReference type="ARBA" id="ARBA00022692"/>
    </source>
</evidence>
<evidence type="ECO:0008006" key="9">
    <source>
        <dbReference type="Google" id="ProtNLM"/>
    </source>
</evidence>
<comment type="subcellular location">
    <subcellularLocation>
        <location evidence="1">Cell membrane</location>
        <topology evidence="1">Multi-pass membrane protein</topology>
    </subcellularLocation>
</comment>
<feature type="transmembrane region" description="Helical" evidence="6">
    <location>
        <begin position="181"/>
        <end position="205"/>
    </location>
</feature>
<dbReference type="InterPro" id="IPR050833">
    <property type="entry name" value="Poly_Biosynth_Transport"/>
</dbReference>
<feature type="transmembrane region" description="Helical" evidence="6">
    <location>
        <begin position="57"/>
        <end position="80"/>
    </location>
</feature>
<name>A0ABP6YYG5_9ACTN</name>
<comment type="caution">
    <text evidence="7">The sequence shown here is derived from an EMBL/GenBank/DDBJ whole genome shotgun (WGS) entry which is preliminary data.</text>
</comment>
<feature type="transmembrane region" description="Helical" evidence="6">
    <location>
        <begin position="364"/>
        <end position="383"/>
    </location>
</feature>
<evidence type="ECO:0000313" key="7">
    <source>
        <dbReference type="EMBL" id="GAA3593710.1"/>
    </source>
</evidence>
<reference evidence="8" key="1">
    <citation type="journal article" date="2019" name="Int. J. Syst. Evol. Microbiol.">
        <title>The Global Catalogue of Microorganisms (GCM) 10K type strain sequencing project: providing services to taxonomists for standard genome sequencing and annotation.</title>
        <authorList>
            <consortium name="The Broad Institute Genomics Platform"/>
            <consortium name="The Broad Institute Genome Sequencing Center for Infectious Disease"/>
            <person name="Wu L."/>
            <person name="Ma J."/>
        </authorList>
    </citation>
    <scope>NUCLEOTIDE SEQUENCE [LARGE SCALE GENOMIC DNA]</scope>
    <source>
        <strain evidence="8">JCM 16902</strain>
    </source>
</reference>
<feature type="transmembrane region" description="Helical" evidence="6">
    <location>
        <begin position="101"/>
        <end position="118"/>
    </location>
</feature>
<feature type="transmembrane region" description="Helical" evidence="6">
    <location>
        <begin position="296"/>
        <end position="317"/>
    </location>
</feature>
<evidence type="ECO:0000256" key="1">
    <source>
        <dbReference type="ARBA" id="ARBA00004651"/>
    </source>
</evidence>